<organism evidence="1">
    <name type="scientific">Ignisphaera aggregans</name>
    <dbReference type="NCBI Taxonomy" id="334771"/>
    <lineage>
        <taxon>Archaea</taxon>
        <taxon>Thermoproteota</taxon>
        <taxon>Thermoprotei</taxon>
        <taxon>Desulfurococcales</taxon>
        <taxon>Desulfurococcaceae</taxon>
        <taxon>Ignisphaera</taxon>
    </lineage>
</organism>
<reference evidence="1" key="1">
    <citation type="journal article" date="2020" name="mSystems">
        <title>Genome- and Community-Level Interaction Insights into Carbon Utilization and Element Cycling Functions of Hydrothermarchaeota in Hydrothermal Sediment.</title>
        <authorList>
            <person name="Zhou Z."/>
            <person name="Liu Y."/>
            <person name="Xu W."/>
            <person name="Pan J."/>
            <person name="Luo Z.H."/>
            <person name="Li M."/>
        </authorList>
    </citation>
    <scope>NUCLEOTIDE SEQUENCE [LARGE SCALE GENOMIC DNA]</scope>
    <source>
        <strain evidence="1">SpSt-1109</strain>
    </source>
</reference>
<gene>
    <name evidence="1" type="ORF">ENM70_00325</name>
</gene>
<name>A0A7J3YTE2_9CREN</name>
<evidence type="ECO:0008006" key="2">
    <source>
        <dbReference type="Google" id="ProtNLM"/>
    </source>
</evidence>
<sequence>MRIDSSMLLNALLNAVKTVSAIVKDPKAVRLLRLVGDGDYAMLDDYKVLITYAYINKVLTLLLHQEPPDDTLRALRVKLLRQRKNFLVHLQLMIELFDKCHVDYVVFKTLRPVPETPVDIDMVVGSKDDAFKAIDCLKQKFHVEIWDVSRYSIGIRIAELKEFVDFYIKPHVADLVYMDSKPLIENAFPLHINELGIDMRVPIPKPEIEFCTILAHSVIKERLVTLNDVLSLATYESLSGWNNIAEWLLGTSLSSSYNAFLKALKKPLPTKIDHEKWLVSLISIMQKSYAVKSLPFFMTNAHKRLKRLIEFHKRTTYVRGLNR</sequence>
<comment type="caution">
    <text evidence="1">The sequence shown here is derived from an EMBL/GenBank/DDBJ whole genome shotgun (WGS) entry which is preliminary data.</text>
</comment>
<evidence type="ECO:0000313" key="1">
    <source>
        <dbReference type="EMBL" id="HHP92065.1"/>
    </source>
</evidence>
<dbReference type="AlphaFoldDB" id="A0A7J3YTE2"/>
<accession>A0A7J3YTE2</accession>
<proteinExistence type="predicted"/>
<protein>
    <recommendedName>
        <fullName evidence="2">Nucleotidyltransferase family protein</fullName>
    </recommendedName>
</protein>
<dbReference type="EMBL" id="DRYU01000004">
    <property type="protein sequence ID" value="HHP92065.1"/>
    <property type="molecule type" value="Genomic_DNA"/>
</dbReference>